<evidence type="ECO:0000256" key="4">
    <source>
        <dbReference type="ARBA" id="ARBA00022692"/>
    </source>
</evidence>
<keyword evidence="2 8" id="KW-0813">Transport</keyword>
<dbReference type="InterPro" id="IPR043429">
    <property type="entry name" value="ArtM/GltK/GlnP/TcyL/YhdX-like"/>
</dbReference>
<keyword evidence="7 8" id="KW-0472">Membrane</keyword>
<feature type="transmembrane region" description="Helical" evidence="8">
    <location>
        <begin position="169"/>
        <end position="190"/>
    </location>
</feature>
<comment type="subcellular location">
    <subcellularLocation>
        <location evidence="1 8">Cell membrane</location>
        <topology evidence="1 8">Multi-pass membrane protein</topology>
    </subcellularLocation>
</comment>
<evidence type="ECO:0000256" key="8">
    <source>
        <dbReference type="RuleBase" id="RU363032"/>
    </source>
</evidence>
<dbReference type="NCBIfam" id="TIGR01726">
    <property type="entry name" value="HEQRo_perm_3TM"/>
    <property type="match status" value="1"/>
</dbReference>
<dbReference type="CDD" id="cd06261">
    <property type="entry name" value="TM_PBP2"/>
    <property type="match status" value="1"/>
</dbReference>
<keyword evidence="11" id="KW-1185">Reference proteome</keyword>
<dbReference type="InterPro" id="IPR035906">
    <property type="entry name" value="MetI-like_sf"/>
</dbReference>
<dbReference type="PANTHER" id="PTHR30614:SF0">
    <property type="entry name" value="L-CYSTINE TRANSPORT SYSTEM PERMEASE PROTEIN TCYL"/>
    <property type="match status" value="1"/>
</dbReference>
<dbReference type="PROSITE" id="PS50928">
    <property type="entry name" value="ABC_TM1"/>
    <property type="match status" value="1"/>
</dbReference>
<dbReference type="EMBL" id="JAUSUQ010000013">
    <property type="protein sequence ID" value="MDQ0340353.1"/>
    <property type="molecule type" value="Genomic_DNA"/>
</dbReference>
<dbReference type="InterPro" id="IPR010065">
    <property type="entry name" value="AA_ABC_transptr_permease_3TM"/>
</dbReference>
<accession>A0ABU0CW63</accession>
<dbReference type="NCBIfam" id="TIGR03003">
    <property type="entry name" value="ectoine_ehuD"/>
    <property type="match status" value="1"/>
</dbReference>
<feature type="transmembrane region" description="Helical" evidence="8">
    <location>
        <begin position="85"/>
        <end position="106"/>
    </location>
</feature>
<evidence type="ECO:0000256" key="5">
    <source>
        <dbReference type="ARBA" id="ARBA00022970"/>
    </source>
</evidence>
<comment type="caution">
    <text evidence="10">The sequence shown here is derived from an EMBL/GenBank/DDBJ whole genome shotgun (WGS) entry which is preliminary data.</text>
</comment>
<keyword evidence="6 8" id="KW-1133">Transmembrane helix</keyword>
<keyword evidence="5" id="KW-0029">Amino-acid transport</keyword>
<comment type="similarity">
    <text evidence="8">Belongs to the binding-protein-dependent transport system permease family.</text>
</comment>
<feature type="transmembrane region" description="Helical" evidence="8">
    <location>
        <begin position="55"/>
        <end position="79"/>
    </location>
</feature>
<evidence type="ECO:0000256" key="1">
    <source>
        <dbReference type="ARBA" id="ARBA00004651"/>
    </source>
</evidence>
<dbReference type="RefSeq" id="WP_307341822.1">
    <property type="nucleotide sequence ID" value="NZ_JAUSUQ010000013.1"/>
</dbReference>
<dbReference type="Pfam" id="PF00528">
    <property type="entry name" value="BPD_transp_1"/>
    <property type="match status" value="1"/>
</dbReference>
<gene>
    <name evidence="10" type="ORF">J2S00_003162</name>
</gene>
<dbReference type="InterPro" id="IPR014341">
    <property type="entry name" value="Ectoine_EhuD"/>
</dbReference>
<evidence type="ECO:0000256" key="7">
    <source>
        <dbReference type="ARBA" id="ARBA00023136"/>
    </source>
</evidence>
<evidence type="ECO:0000256" key="3">
    <source>
        <dbReference type="ARBA" id="ARBA00022475"/>
    </source>
</evidence>
<dbReference type="PANTHER" id="PTHR30614">
    <property type="entry name" value="MEMBRANE COMPONENT OF AMINO ACID ABC TRANSPORTER"/>
    <property type="match status" value="1"/>
</dbReference>
<dbReference type="Gene3D" id="1.10.3720.10">
    <property type="entry name" value="MetI-like"/>
    <property type="match status" value="1"/>
</dbReference>
<dbReference type="SUPFAM" id="SSF161098">
    <property type="entry name" value="MetI-like"/>
    <property type="match status" value="1"/>
</dbReference>
<dbReference type="InterPro" id="IPR000515">
    <property type="entry name" value="MetI-like"/>
</dbReference>
<evidence type="ECO:0000256" key="6">
    <source>
        <dbReference type="ARBA" id="ARBA00022989"/>
    </source>
</evidence>
<evidence type="ECO:0000313" key="11">
    <source>
        <dbReference type="Proteomes" id="UP001232445"/>
    </source>
</evidence>
<evidence type="ECO:0000259" key="9">
    <source>
        <dbReference type="PROSITE" id="PS50928"/>
    </source>
</evidence>
<proteinExistence type="inferred from homology"/>
<reference evidence="10 11" key="1">
    <citation type="submission" date="2023-07" db="EMBL/GenBank/DDBJ databases">
        <title>Genomic Encyclopedia of Type Strains, Phase IV (KMG-IV): sequencing the most valuable type-strain genomes for metagenomic binning, comparative biology and taxonomic classification.</title>
        <authorList>
            <person name="Goeker M."/>
        </authorList>
    </citation>
    <scope>NUCLEOTIDE SEQUENCE [LARGE SCALE GENOMIC DNA]</scope>
    <source>
        <strain evidence="10 11">DSM 17740</strain>
    </source>
</reference>
<feature type="domain" description="ABC transmembrane type-1" evidence="9">
    <location>
        <begin position="23"/>
        <end position="214"/>
    </location>
</feature>
<protein>
    <submittedName>
        <fullName evidence="10">Polar amino acid transport system permease protein</fullName>
    </submittedName>
</protein>
<feature type="transmembrane region" description="Helical" evidence="8">
    <location>
        <begin position="12"/>
        <end position="43"/>
    </location>
</feature>
<keyword evidence="4 8" id="KW-0812">Transmembrane</keyword>
<name>A0ABU0CW63_9BACI</name>
<evidence type="ECO:0000256" key="2">
    <source>
        <dbReference type="ARBA" id="ARBA00022448"/>
    </source>
</evidence>
<evidence type="ECO:0000313" key="10">
    <source>
        <dbReference type="EMBL" id="MDQ0340353.1"/>
    </source>
</evidence>
<dbReference type="Proteomes" id="UP001232445">
    <property type="component" value="Unassembled WGS sequence"/>
</dbReference>
<sequence>MTSSVIWNWEYAVAVFPIIFQAMWVTLSATVLGFMLALILGLAWALARRSTFKPLAWTVAGIVEFIRSTPLLVQLFFLYMAFPQIPYIGVTLDAFTAGVIGLGVHYSTYLSEIYRSGIESIPKGQWEASTALNFSKVQTWTKVILPQAIPPVLPMFGNYLIVMFKETPLLAAITVVEMLQVSLIIGSQSFRYIEPITIVGLLFLLLSYPSALLVRRLEQKMKNRYASGNKKVTREEVTL</sequence>
<feature type="transmembrane region" description="Helical" evidence="8">
    <location>
        <begin position="196"/>
        <end position="214"/>
    </location>
</feature>
<organism evidence="10 11">
    <name type="scientific">Caldalkalibacillus uzonensis</name>
    <dbReference type="NCBI Taxonomy" id="353224"/>
    <lineage>
        <taxon>Bacteria</taxon>
        <taxon>Bacillati</taxon>
        <taxon>Bacillota</taxon>
        <taxon>Bacilli</taxon>
        <taxon>Bacillales</taxon>
        <taxon>Bacillaceae</taxon>
        <taxon>Caldalkalibacillus</taxon>
    </lineage>
</organism>
<keyword evidence="3" id="KW-1003">Cell membrane</keyword>